<proteinExistence type="predicted"/>
<dbReference type="Proteomes" id="UP000217771">
    <property type="component" value="Unassembled WGS sequence"/>
</dbReference>
<dbReference type="EMBL" id="NSKB01000005">
    <property type="protein sequence ID" value="PAU76244.1"/>
    <property type="molecule type" value="Genomic_DNA"/>
</dbReference>
<dbReference type="AlphaFoldDB" id="A0A2A2EUU9"/>
<keyword evidence="2" id="KW-1185">Reference proteome</keyword>
<dbReference type="Gene3D" id="3.30.420.310">
    <property type="entry name" value="2-keto-3-deoxy-galactonokinase, C-terminal domain"/>
    <property type="match status" value="1"/>
</dbReference>
<dbReference type="InterPro" id="IPR042257">
    <property type="entry name" value="DGOK_C"/>
</dbReference>
<dbReference type="Gene3D" id="3.30.420.300">
    <property type="entry name" value="2-keto-3-deoxy-galactonokinase, substrate binding domain"/>
    <property type="match status" value="1"/>
</dbReference>
<dbReference type="Pfam" id="PF05035">
    <property type="entry name" value="DGOK"/>
    <property type="match status" value="1"/>
</dbReference>
<dbReference type="OrthoDB" id="256574at2"/>
<dbReference type="InterPro" id="IPR043129">
    <property type="entry name" value="ATPase_NBD"/>
</dbReference>
<evidence type="ECO:0000313" key="1">
    <source>
        <dbReference type="EMBL" id="PAU76244.1"/>
    </source>
</evidence>
<dbReference type="GO" id="GO:0008671">
    <property type="term" value="F:2-dehydro-3-deoxygalactonokinase activity"/>
    <property type="evidence" value="ECO:0007669"/>
    <property type="project" value="InterPro"/>
</dbReference>
<protein>
    <submittedName>
        <fullName evidence="1">2-keto-3-deoxy-galactonokinase</fullName>
    </submittedName>
</protein>
<keyword evidence="1" id="KW-0808">Transferase</keyword>
<evidence type="ECO:0000313" key="2">
    <source>
        <dbReference type="Proteomes" id="UP000217771"/>
    </source>
</evidence>
<gene>
    <name evidence="1" type="ORF">CK498_15345</name>
</gene>
<accession>A0A2A2EUU9</accession>
<dbReference type="InterPro" id="IPR007729">
    <property type="entry name" value="DGOK"/>
</dbReference>
<comment type="caution">
    <text evidence="1">The sequence shown here is derived from an EMBL/GenBank/DDBJ whole genome shotgun (WGS) entry which is preliminary data.</text>
</comment>
<organism evidence="1 2">
    <name type="scientific">Halomonas salipaludis</name>
    <dbReference type="NCBI Taxonomy" id="2032625"/>
    <lineage>
        <taxon>Bacteria</taxon>
        <taxon>Pseudomonadati</taxon>
        <taxon>Pseudomonadota</taxon>
        <taxon>Gammaproteobacteria</taxon>
        <taxon>Oceanospirillales</taxon>
        <taxon>Halomonadaceae</taxon>
        <taxon>Halomonas</taxon>
    </lineage>
</organism>
<dbReference type="GO" id="GO:0034194">
    <property type="term" value="P:D-galactonate catabolic process"/>
    <property type="evidence" value="ECO:0007669"/>
    <property type="project" value="InterPro"/>
</dbReference>
<reference evidence="1 2" key="1">
    <citation type="submission" date="2017-08" db="EMBL/GenBank/DDBJ databases">
        <title>Halomonas alkalisoli sp. nov., isolated from saline alkaline soil.</title>
        <authorList>
            <person name="Wang D."/>
            <person name="Zhang G."/>
        </authorList>
    </citation>
    <scope>NUCLEOTIDE SEQUENCE [LARGE SCALE GENOMIC DNA]</scope>
    <source>
        <strain evidence="1 2">WRN001</strain>
    </source>
</reference>
<sequence length="319" mass="33113">MVSAVAQRLSWIAVDWGSSNLRAWALDAQGEVLARATSPQGMLSLAPGDYEAALLDAIGGWLPDSGRVAVLVCGMAGARQGWREAAYLPLPARLDDLQRGAVSPPVCDPRLAVQLLPGLCQTREGAFDVMRGEETQLAGLVAHEPGFSGLVCLPGTHAKWARIERGVVPRFTTCITGELYGLLARHSLLKHSIGNDDPSVAGDREAFVAAVRQSHSAPGRYSAALFGLRAADLLDGELPSGAARGARLAARLSGLTIGLELAGLGSELDAEAPVTLIGDAGLCARYALALESLGHASRCLDGEAAVLAGLSLAQASRQA</sequence>
<dbReference type="SUPFAM" id="SSF53067">
    <property type="entry name" value="Actin-like ATPase domain"/>
    <property type="match status" value="1"/>
</dbReference>
<dbReference type="InterPro" id="IPR042258">
    <property type="entry name" value="DGOK_N"/>
</dbReference>
<name>A0A2A2EUU9_9GAMM</name>
<keyword evidence="1" id="KW-0418">Kinase</keyword>